<dbReference type="AlphaFoldDB" id="A0A917H464"/>
<accession>A0A917H464</accession>
<evidence type="ECO:0000313" key="2">
    <source>
        <dbReference type="Proteomes" id="UP000647241"/>
    </source>
</evidence>
<dbReference type="EMBL" id="BMGT01000001">
    <property type="protein sequence ID" value="GGG66628.1"/>
    <property type="molecule type" value="Genomic_DNA"/>
</dbReference>
<reference evidence="1" key="1">
    <citation type="journal article" date="2014" name="Int. J. Syst. Evol. Microbiol.">
        <title>Complete genome sequence of Corynebacterium casei LMG S-19264T (=DSM 44701T), isolated from a smear-ripened cheese.</title>
        <authorList>
            <consortium name="US DOE Joint Genome Institute (JGI-PGF)"/>
            <person name="Walter F."/>
            <person name="Albersmeier A."/>
            <person name="Kalinowski J."/>
            <person name="Ruckert C."/>
        </authorList>
    </citation>
    <scope>NUCLEOTIDE SEQUENCE</scope>
    <source>
        <strain evidence="1">CGMCC 1.12997</strain>
    </source>
</reference>
<name>A0A917H464_9BACT</name>
<gene>
    <name evidence="1" type="ORF">GCM10011585_05600</name>
</gene>
<dbReference type="InterPro" id="IPR023393">
    <property type="entry name" value="START-like_dom_sf"/>
</dbReference>
<evidence type="ECO:0008006" key="3">
    <source>
        <dbReference type="Google" id="ProtNLM"/>
    </source>
</evidence>
<dbReference type="Gene3D" id="3.30.530.20">
    <property type="match status" value="1"/>
</dbReference>
<protein>
    <recommendedName>
        <fullName evidence="3">Ligand-binding SRPBCC domain-containing protein</fullName>
    </recommendedName>
</protein>
<dbReference type="SUPFAM" id="SSF55961">
    <property type="entry name" value="Bet v1-like"/>
    <property type="match status" value="1"/>
</dbReference>
<evidence type="ECO:0000313" key="1">
    <source>
        <dbReference type="EMBL" id="GGG66628.1"/>
    </source>
</evidence>
<proteinExistence type="predicted"/>
<sequence>MERCFRLATSIDLHLVSAAQTRETAIGGVTSGEIGEGQSVVWRGRHFGRWVTHTSKVDGWRPFSYFRDVMTEGWFARFEHEHHFAVMDDGTRMRDEIRFSARHGWMGRMLEKMVRRHLIGMLRRRNALIKRAAETEEWHKYLERSGAAPSSVRVAKESRAHRWDKSVVGG</sequence>
<reference evidence="1" key="2">
    <citation type="submission" date="2020-09" db="EMBL/GenBank/DDBJ databases">
        <authorList>
            <person name="Sun Q."/>
            <person name="Zhou Y."/>
        </authorList>
    </citation>
    <scope>NUCLEOTIDE SEQUENCE</scope>
    <source>
        <strain evidence="1">CGMCC 1.12997</strain>
    </source>
</reference>
<organism evidence="1 2">
    <name type="scientific">Edaphobacter dinghuensis</name>
    <dbReference type="NCBI Taxonomy" id="1560005"/>
    <lineage>
        <taxon>Bacteria</taxon>
        <taxon>Pseudomonadati</taxon>
        <taxon>Acidobacteriota</taxon>
        <taxon>Terriglobia</taxon>
        <taxon>Terriglobales</taxon>
        <taxon>Acidobacteriaceae</taxon>
        <taxon>Edaphobacter</taxon>
    </lineage>
</organism>
<comment type="caution">
    <text evidence="1">The sequence shown here is derived from an EMBL/GenBank/DDBJ whole genome shotgun (WGS) entry which is preliminary data.</text>
</comment>
<dbReference type="Proteomes" id="UP000647241">
    <property type="component" value="Unassembled WGS sequence"/>
</dbReference>
<keyword evidence="2" id="KW-1185">Reference proteome</keyword>
<dbReference type="CDD" id="cd07820">
    <property type="entry name" value="SRPBCC_3"/>
    <property type="match status" value="1"/>
</dbReference>